<dbReference type="EMBL" id="GBXM01057653">
    <property type="protein sequence ID" value="JAH50924.1"/>
    <property type="molecule type" value="Transcribed_RNA"/>
</dbReference>
<evidence type="ECO:0000313" key="1">
    <source>
        <dbReference type="EMBL" id="JAH49376.1"/>
    </source>
</evidence>
<dbReference type="EMBL" id="GBXM01059201">
    <property type="protein sequence ID" value="JAH49376.1"/>
    <property type="molecule type" value="Transcribed_RNA"/>
</dbReference>
<dbReference type="AlphaFoldDB" id="A0A0E9T6X8"/>
<protein>
    <submittedName>
        <fullName evidence="1">Uncharacterized protein</fullName>
    </submittedName>
</protein>
<name>A0A0E9T6X8_ANGAN</name>
<accession>A0A0E9T6X8</accession>
<proteinExistence type="predicted"/>
<organism evidence="1">
    <name type="scientific">Anguilla anguilla</name>
    <name type="common">European freshwater eel</name>
    <name type="synonym">Muraena anguilla</name>
    <dbReference type="NCBI Taxonomy" id="7936"/>
    <lineage>
        <taxon>Eukaryota</taxon>
        <taxon>Metazoa</taxon>
        <taxon>Chordata</taxon>
        <taxon>Craniata</taxon>
        <taxon>Vertebrata</taxon>
        <taxon>Euteleostomi</taxon>
        <taxon>Actinopterygii</taxon>
        <taxon>Neopterygii</taxon>
        <taxon>Teleostei</taxon>
        <taxon>Anguilliformes</taxon>
        <taxon>Anguillidae</taxon>
        <taxon>Anguilla</taxon>
    </lineage>
</organism>
<reference evidence="1" key="1">
    <citation type="submission" date="2014-11" db="EMBL/GenBank/DDBJ databases">
        <authorList>
            <person name="Amaro Gonzalez C."/>
        </authorList>
    </citation>
    <scope>NUCLEOTIDE SEQUENCE</scope>
</reference>
<sequence length="35" mass="4137">MVFKRTIGFMLNCRFAYVNVAFRALASHRCRGRPF</sequence>
<reference evidence="1" key="2">
    <citation type="journal article" date="2015" name="Fish Shellfish Immunol.">
        <title>Early steps in the European eel (Anguilla anguilla)-Vibrio vulnificus interaction in the gills: Role of the RtxA13 toxin.</title>
        <authorList>
            <person name="Callol A."/>
            <person name="Pajuelo D."/>
            <person name="Ebbesson L."/>
            <person name="Teles M."/>
            <person name="MacKenzie S."/>
            <person name="Amaro C."/>
        </authorList>
    </citation>
    <scope>NUCLEOTIDE SEQUENCE</scope>
</reference>